<dbReference type="InterPro" id="IPR011330">
    <property type="entry name" value="Glyco_hydro/deAcase_b/a-brl"/>
</dbReference>
<protein>
    <recommendedName>
        <fullName evidence="2">NodB homology domain-containing protein</fullName>
    </recommendedName>
</protein>
<dbReference type="AlphaFoldDB" id="A0A8J3THL0"/>
<name>A0A8J3THL0_9ACTN</name>
<evidence type="ECO:0000313" key="3">
    <source>
        <dbReference type="EMBL" id="GII25302.1"/>
    </source>
</evidence>
<evidence type="ECO:0000259" key="2">
    <source>
        <dbReference type="PROSITE" id="PS51677"/>
    </source>
</evidence>
<dbReference type="EMBL" id="BOON01000050">
    <property type="protein sequence ID" value="GII25302.1"/>
    <property type="molecule type" value="Genomic_DNA"/>
</dbReference>
<accession>A0A8J3THL0</accession>
<dbReference type="InterPro" id="IPR002509">
    <property type="entry name" value="NODB_dom"/>
</dbReference>
<dbReference type="Pfam" id="PF01522">
    <property type="entry name" value="Polysacc_deac_1"/>
    <property type="match status" value="1"/>
</dbReference>
<dbReference type="GO" id="GO:0016810">
    <property type="term" value="F:hydrolase activity, acting on carbon-nitrogen (but not peptide) bonds"/>
    <property type="evidence" value="ECO:0007669"/>
    <property type="project" value="InterPro"/>
</dbReference>
<dbReference type="GO" id="GO:0005975">
    <property type="term" value="P:carbohydrate metabolic process"/>
    <property type="evidence" value="ECO:0007669"/>
    <property type="project" value="InterPro"/>
</dbReference>
<comment type="caution">
    <text evidence="3">The sequence shown here is derived from an EMBL/GenBank/DDBJ whole genome shotgun (WGS) entry which is preliminary data.</text>
</comment>
<reference evidence="3" key="1">
    <citation type="submission" date="2021-01" db="EMBL/GenBank/DDBJ databases">
        <title>Whole genome shotgun sequence of Planosporangium mesophilum NBRC 109066.</title>
        <authorList>
            <person name="Komaki H."/>
            <person name="Tamura T."/>
        </authorList>
    </citation>
    <scope>NUCLEOTIDE SEQUENCE</scope>
    <source>
        <strain evidence="3">NBRC 109066</strain>
    </source>
</reference>
<dbReference type="SUPFAM" id="SSF88713">
    <property type="entry name" value="Glycoside hydrolase/deacetylase"/>
    <property type="match status" value="1"/>
</dbReference>
<dbReference type="Proteomes" id="UP000599074">
    <property type="component" value="Unassembled WGS sequence"/>
</dbReference>
<gene>
    <name evidence="3" type="ORF">Pme01_48990</name>
</gene>
<dbReference type="Gene3D" id="3.20.20.370">
    <property type="entry name" value="Glycoside hydrolase/deacetylase"/>
    <property type="match status" value="1"/>
</dbReference>
<evidence type="ECO:0000256" key="1">
    <source>
        <dbReference type="SAM" id="MobiDB-lite"/>
    </source>
</evidence>
<dbReference type="PROSITE" id="PS51677">
    <property type="entry name" value="NODB"/>
    <property type="match status" value="1"/>
</dbReference>
<evidence type="ECO:0000313" key="4">
    <source>
        <dbReference type="Proteomes" id="UP000599074"/>
    </source>
</evidence>
<dbReference type="PANTHER" id="PTHR10587">
    <property type="entry name" value="GLYCOSYL TRANSFERASE-RELATED"/>
    <property type="match status" value="1"/>
</dbReference>
<feature type="domain" description="NodB homology" evidence="2">
    <location>
        <begin position="146"/>
        <end position="322"/>
    </location>
</feature>
<feature type="compositionally biased region" description="Low complexity" evidence="1">
    <location>
        <begin position="68"/>
        <end position="93"/>
    </location>
</feature>
<proteinExistence type="predicted"/>
<organism evidence="3 4">
    <name type="scientific">Planosporangium mesophilum</name>
    <dbReference type="NCBI Taxonomy" id="689768"/>
    <lineage>
        <taxon>Bacteria</taxon>
        <taxon>Bacillati</taxon>
        <taxon>Actinomycetota</taxon>
        <taxon>Actinomycetes</taxon>
        <taxon>Micromonosporales</taxon>
        <taxon>Micromonosporaceae</taxon>
        <taxon>Planosporangium</taxon>
    </lineage>
</organism>
<dbReference type="CDD" id="cd10917">
    <property type="entry name" value="CE4_NodB_like_6s_7s"/>
    <property type="match status" value="1"/>
</dbReference>
<keyword evidence="4" id="KW-1185">Reference proteome</keyword>
<sequence length="322" mass="34008">MRYLAVVRHLWSSHRLRPRLVAALVASLLIVLIGNAGATDGSRDSRWINARGVSTGTGGGQPVPVPLPSSGRSAASSGRPGAGPPRAWAAPAAPSTPPSPTGTPSASPSGLLARIPTFPPAPPAEKITLPPGPAAAWISRVPTSQKVAFITIDDGWTKQPDAIGLLQAAHVPVTLFLTTNAIRSDPGYFKQLEAAGAVIEAHTITHADLKGMSPSFQRHEICGSADQLGAIYGRRPVLFRPPFGDKDNTTLQVTHECGMKAAFFWKETVDKGVVRFQEGNAVQPGDILLMHFRPAFAEDFLAALQAIHDAGLTPALLEDYIP</sequence>
<dbReference type="InterPro" id="IPR050248">
    <property type="entry name" value="Polysacc_deacetylase_ArnD"/>
</dbReference>
<dbReference type="PANTHER" id="PTHR10587:SF134">
    <property type="entry name" value="SECRETED PROTEIN"/>
    <property type="match status" value="1"/>
</dbReference>
<feature type="region of interest" description="Disordered" evidence="1">
    <location>
        <begin position="38"/>
        <end position="129"/>
    </location>
</feature>